<name>A0A915JHH9_ROMCU</name>
<evidence type="ECO:0000313" key="1">
    <source>
        <dbReference type="Proteomes" id="UP000887565"/>
    </source>
</evidence>
<dbReference type="WBParaSite" id="nRc.2.0.1.t25567-RA">
    <property type="protein sequence ID" value="nRc.2.0.1.t25567-RA"/>
    <property type="gene ID" value="nRc.2.0.1.g25567"/>
</dbReference>
<evidence type="ECO:0000313" key="2">
    <source>
        <dbReference type="WBParaSite" id="nRc.2.0.1.t25567-RA"/>
    </source>
</evidence>
<protein>
    <submittedName>
        <fullName evidence="2">Uncharacterized protein</fullName>
    </submittedName>
</protein>
<organism evidence="1 2">
    <name type="scientific">Romanomermis culicivorax</name>
    <name type="common">Nematode worm</name>
    <dbReference type="NCBI Taxonomy" id="13658"/>
    <lineage>
        <taxon>Eukaryota</taxon>
        <taxon>Metazoa</taxon>
        <taxon>Ecdysozoa</taxon>
        <taxon>Nematoda</taxon>
        <taxon>Enoplea</taxon>
        <taxon>Dorylaimia</taxon>
        <taxon>Mermithida</taxon>
        <taxon>Mermithoidea</taxon>
        <taxon>Mermithidae</taxon>
        <taxon>Romanomermis</taxon>
    </lineage>
</organism>
<dbReference type="AlphaFoldDB" id="A0A915JHH9"/>
<sequence length="106" mass="11974">MKIKLSPEFEVWERTVALDLRPSQGVMSKQKASGALDNSSISNDSEIVELVNPLSSDADDDILPPLKMPELLLQQNRHEIWLCVNKGDRKTTKCCLKCHMPQIKNN</sequence>
<reference evidence="2" key="1">
    <citation type="submission" date="2022-11" db="UniProtKB">
        <authorList>
            <consortium name="WormBaseParasite"/>
        </authorList>
    </citation>
    <scope>IDENTIFICATION</scope>
</reference>
<keyword evidence="1" id="KW-1185">Reference proteome</keyword>
<accession>A0A915JHH9</accession>
<dbReference type="Proteomes" id="UP000887565">
    <property type="component" value="Unplaced"/>
</dbReference>
<proteinExistence type="predicted"/>